<name>A0A6L2JWM9_TANCI</name>
<keyword evidence="1" id="KW-0175">Coiled coil</keyword>
<reference evidence="3" key="1">
    <citation type="journal article" date="2019" name="Sci. Rep.">
        <title>Draft genome of Tanacetum cinerariifolium, the natural source of mosquito coil.</title>
        <authorList>
            <person name="Yamashiro T."/>
            <person name="Shiraishi A."/>
            <person name="Satake H."/>
            <person name="Nakayama K."/>
        </authorList>
    </citation>
    <scope>NUCLEOTIDE SEQUENCE</scope>
</reference>
<protein>
    <recommendedName>
        <fullName evidence="4">Reverse transcriptase zinc-binding domain-containing protein</fullName>
    </recommendedName>
</protein>
<feature type="region of interest" description="Disordered" evidence="2">
    <location>
        <begin position="695"/>
        <end position="725"/>
    </location>
</feature>
<feature type="compositionally biased region" description="Low complexity" evidence="2">
    <location>
        <begin position="710"/>
        <end position="725"/>
    </location>
</feature>
<gene>
    <name evidence="3" type="ORF">Tci_013364</name>
</gene>
<feature type="compositionally biased region" description="Polar residues" evidence="2">
    <location>
        <begin position="697"/>
        <end position="709"/>
    </location>
</feature>
<dbReference type="AlphaFoldDB" id="A0A6L2JWM9"/>
<feature type="region of interest" description="Disordered" evidence="2">
    <location>
        <begin position="916"/>
        <end position="938"/>
    </location>
</feature>
<evidence type="ECO:0000313" key="3">
    <source>
        <dbReference type="EMBL" id="GEU41386.1"/>
    </source>
</evidence>
<accession>A0A6L2JWM9</accession>
<sequence length="1260" mass="142752">MCWERSVGRGVKEKNMNKVMNNEAVKDGVVPSATVASGINKAGNGADVVGPLEYIRVVSERYANSTYGLFLEKRVAYPVVANNNRNTWGKYELVKSMLNSSIGCERNKRRCGNVSVCVTLHGVLVTAFSEYGLSANTTKLDTPLMLDSYTFDMCIQSWDKSSYTRALIEILADVEMKDTVMVAMPKLVGQKFYTCTIRVEVDVIDVTCEDFVQDVLDFQYNPKSTNPTLVFDDSISENDSCKVLIVKSSSLTLTPFGESDLILEEIEDFLNDDSILDEIDDSVFDPEGDIRLIEKWLNADPFNELEDLMRLVVLSPIEDRWMWGLENSGLFSVASIRRHIDDKMLSGFNISRRGIPIDSVLCVNCDMGVETSRHLFFSCCMAKEVTNLIARWWDVPESEIPTASDEFLLPEEVSTASEEKFPLLKKRDATAEKFALLMETREKQLLYRTHCPIKRVLRSLSREQQVVSELVAVDKFCRFKINCWIMAFYDYHNMIAILDKYEHNTDFHQIVDFVEASHLRIETTDEGTKILAIVDGISSLPDAELFENLTLMGYNILPNQKFSFQKGQFFHQWKYIIYTIMQCLSPKSIGFNEFSSNIATALVCLATNRVYNFSKMIFDGMVQNVNNKVSKFLMYPRFLSKCLKMGQFGQITHTHTYAVPFHIRKFFTTLRVNSPSFLGRTVPLFPSMLVTMGEGSGTPTESHYTPSPEAQQTSPTATSSQSLPPVTTATIPIAIPTDIPQLRQYTRRARIAQSSALPIAADEPASPIGDDSQGEACPTVSGLEAEQDRANITKTSTLPSDSTPRVTSLAADEGSMQHKLQELTDLYTHLQRQQDEMASKITTHDLEIATLKARIKHLEDRDGGDDDPSGEDATIKGGGCHCKYSPAGEIHPISVPTGSGVVPTASPIFTTATVATPNTRRKSKEKMVESETPKKKKLQEQIDMEMARKSNEMNAKHLHEYDQVAVELTIGANIELINELVKYQDHHKSILKYQAQQKQDSAKKVKTSEEVSEEDLKAMMQLVPVEEVYVEALQVKHPIIDWEIQTEGQRSYCKIIRLGGSTTSYQFFVDMLKHFDREDLNQLWALVKETLNIRQATSNKEKELWVELKRLYEPDVEDQLWTQTQALMHDLVECRLYDRCGVHHILSRDQEIFMLVEREYPLRKGLAIVIISNKLQVENYSQMASNLIQKIHKIANSIPTASDEFPLPEEVPTASEEKFPLLKKRDATVEKFVMLMETRVSRGQRHIYNIKRRVTVTQLS</sequence>
<feature type="compositionally biased region" description="Polar residues" evidence="2">
    <location>
        <begin position="792"/>
        <end position="806"/>
    </location>
</feature>
<proteinExistence type="predicted"/>
<feature type="coiled-coil region" evidence="1">
    <location>
        <begin position="820"/>
        <end position="861"/>
    </location>
</feature>
<evidence type="ECO:0000256" key="2">
    <source>
        <dbReference type="SAM" id="MobiDB-lite"/>
    </source>
</evidence>
<comment type="caution">
    <text evidence="3">The sequence shown here is derived from an EMBL/GenBank/DDBJ whole genome shotgun (WGS) entry which is preliminary data.</text>
</comment>
<evidence type="ECO:0000256" key="1">
    <source>
        <dbReference type="SAM" id="Coils"/>
    </source>
</evidence>
<organism evidence="3">
    <name type="scientific">Tanacetum cinerariifolium</name>
    <name type="common">Dalmatian daisy</name>
    <name type="synonym">Chrysanthemum cinerariifolium</name>
    <dbReference type="NCBI Taxonomy" id="118510"/>
    <lineage>
        <taxon>Eukaryota</taxon>
        <taxon>Viridiplantae</taxon>
        <taxon>Streptophyta</taxon>
        <taxon>Embryophyta</taxon>
        <taxon>Tracheophyta</taxon>
        <taxon>Spermatophyta</taxon>
        <taxon>Magnoliopsida</taxon>
        <taxon>eudicotyledons</taxon>
        <taxon>Gunneridae</taxon>
        <taxon>Pentapetalae</taxon>
        <taxon>asterids</taxon>
        <taxon>campanulids</taxon>
        <taxon>Asterales</taxon>
        <taxon>Asteraceae</taxon>
        <taxon>Asteroideae</taxon>
        <taxon>Anthemideae</taxon>
        <taxon>Anthemidinae</taxon>
        <taxon>Tanacetum</taxon>
    </lineage>
</organism>
<feature type="region of interest" description="Disordered" evidence="2">
    <location>
        <begin position="756"/>
        <end position="807"/>
    </location>
</feature>
<dbReference type="EMBL" id="BKCJ010001431">
    <property type="protein sequence ID" value="GEU41386.1"/>
    <property type="molecule type" value="Genomic_DNA"/>
</dbReference>
<evidence type="ECO:0008006" key="4">
    <source>
        <dbReference type="Google" id="ProtNLM"/>
    </source>
</evidence>